<keyword evidence="2 5" id="KW-0132">Cell division</keyword>
<protein>
    <recommendedName>
        <fullName evidence="5 6">Cell division protein FtsA</fullName>
    </recommendedName>
</protein>
<feature type="domain" description="SHS2" evidence="7">
    <location>
        <begin position="8"/>
        <end position="196"/>
    </location>
</feature>
<dbReference type="AlphaFoldDB" id="A0A2U2BZQ2"/>
<evidence type="ECO:0000259" key="7">
    <source>
        <dbReference type="SMART" id="SM00842"/>
    </source>
</evidence>
<dbReference type="PIRSF" id="PIRSF003101">
    <property type="entry name" value="FtsA"/>
    <property type="match status" value="1"/>
</dbReference>
<reference evidence="8 9" key="1">
    <citation type="submission" date="2018-05" db="EMBL/GenBank/DDBJ databases">
        <title>Antimicrobial susceptibility testing and genomic analysis of Arcobacter skirrowii strains and one Arcobacter butzleri isolated from German poultry farms.</title>
        <authorList>
            <person name="Haenel I."/>
            <person name="Hotzel H."/>
            <person name="Tomaso H."/>
            <person name="Busch A."/>
        </authorList>
    </citation>
    <scope>NUCLEOTIDE SEQUENCE [LARGE SCALE GENOMIC DNA]</scope>
    <source>
        <strain evidence="9">v</strain>
    </source>
</reference>
<keyword evidence="1 5" id="KW-1003">Cell membrane</keyword>
<dbReference type="InterPro" id="IPR020823">
    <property type="entry name" value="Cell_div_FtsA"/>
</dbReference>
<keyword evidence="4 5" id="KW-0131">Cell cycle</keyword>
<evidence type="ECO:0000256" key="3">
    <source>
        <dbReference type="ARBA" id="ARBA00023136"/>
    </source>
</evidence>
<dbReference type="InterPro" id="IPR043129">
    <property type="entry name" value="ATPase_NBD"/>
</dbReference>
<dbReference type="InterPro" id="IPR050696">
    <property type="entry name" value="FtsA/MreB"/>
</dbReference>
<dbReference type="Proteomes" id="UP000245014">
    <property type="component" value="Unassembled WGS sequence"/>
</dbReference>
<gene>
    <name evidence="5 8" type="primary">ftsA</name>
    <name evidence="8" type="ORF">DF188_06875</name>
</gene>
<evidence type="ECO:0000256" key="5">
    <source>
        <dbReference type="HAMAP-Rule" id="MF_02033"/>
    </source>
</evidence>
<accession>A0A2U2BZQ2</accession>
<organism evidence="8 9">
    <name type="scientific">Aliarcobacter skirrowii</name>
    <dbReference type="NCBI Taxonomy" id="28200"/>
    <lineage>
        <taxon>Bacteria</taxon>
        <taxon>Pseudomonadati</taxon>
        <taxon>Campylobacterota</taxon>
        <taxon>Epsilonproteobacteria</taxon>
        <taxon>Campylobacterales</taxon>
        <taxon>Arcobacteraceae</taxon>
        <taxon>Aliarcobacter</taxon>
    </lineage>
</organism>
<comment type="similarity">
    <text evidence="5 6">Belongs to the FtsA/MreB family.</text>
</comment>
<dbReference type="NCBIfam" id="TIGR01174">
    <property type="entry name" value="ftsA"/>
    <property type="match status" value="1"/>
</dbReference>
<comment type="function">
    <text evidence="5 6">Cell division protein that is involved in the assembly of the Z ring. May serve as a membrane anchor for the Z ring.</text>
</comment>
<dbReference type="SUPFAM" id="SSF53067">
    <property type="entry name" value="Actin-like ATPase domain"/>
    <property type="match status" value="2"/>
</dbReference>
<comment type="subcellular location">
    <subcellularLocation>
        <location evidence="5">Cell membrane</location>
        <topology evidence="5">Peripheral membrane protein</topology>
        <orientation evidence="5">Cytoplasmic side</orientation>
    </subcellularLocation>
    <text evidence="5">Localizes to the Z ring in an FtsZ-dependent manner. Targeted to the membrane through a conserved C-terminal amphipathic helix.</text>
</comment>
<dbReference type="RefSeq" id="WP_066408797.1">
    <property type="nucleotide sequence ID" value="NZ_JAQVJQ010000006.1"/>
</dbReference>
<dbReference type="GO" id="GO:0009898">
    <property type="term" value="C:cytoplasmic side of plasma membrane"/>
    <property type="evidence" value="ECO:0007669"/>
    <property type="project" value="UniProtKB-UniRule"/>
</dbReference>
<dbReference type="GeneID" id="61751081"/>
<dbReference type="EMBL" id="QEYI01000005">
    <property type="protein sequence ID" value="PWE20898.1"/>
    <property type="molecule type" value="Genomic_DNA"/>
</dbReference>
<dbReference type="SMART" id="SM00842">
    <property type="entry name" value="FtsA"/>
    <property type="match status" value="1"/>
</dbReference>
<evidence type="ECO:0000256" key="4">
    <source>
        <dbReference type="ARBA" id="ARBA00023306"/>
    </source>
</evidence>
<evidence type="ECO:0000313" key="8">
    <source>
        <dbReference type="EMBL" id="PWE20898.1"/>
    </source>
</evidence>
<dbReference type="PANTHER" id="PTHR32432">
    <property type="entry name" value="CELL DIVISION PROTEIN FTSA-RELATED"/>
    <property type="match status" value="1"/>
</dbReference>
<dbReference type="GO" id="GO:0043093">
    <property type="term" value="P:FtsZ-dependent cytokinesis"/>
    <property type="evidence" value="ECO:0007669"/>
    <property type="project" value="UniProtKB-UniRule"/>
</dbReference>
<dbReference type="Gene3D" id="3.30.1490.110">
    <property type="match status" value="1"/>
</dbReference>
<proteinExistence type="inferred from homology"/>
<dbReference type="STRING" id="28200.GCA_001572935_01366"/>
<dbReference type="HAMAP" id="MF_02033">
    <property type="entry name" value="FtsA"/>
    <property type="match status" value="1"/>
</dbReference>
<evidence type="ECO:0000256" key="6">
    <source>
        <dbReference type="PIRNR" id="PIRNR003101"/>
    </source>
</evidence>
<name>A0A2U2BZQ2_9BACT</name>
<dbReference type="PANTHER" id="PTHR32432:SF4">
    <property type="entry name" value="CELL DIVISION PROTEIN FTSA"/>
    <property type="match status" value="1"/>
</dbReference>
<dbReference type="InterPro" id="IPR003494">
    <property type="entry name" value="SHS2_FtsA"/>
</dbReference>
<evidence type="ECO:0000313" key="9">
    <source>
        <dbReference type="Proteomes" id="UP000245014"/>
    </source>
</evidence>
<dbReference type="GO" id="GO:0032153">
    <property type="term" value="C:cell division site"/>
    <property type="evidence" value="ECO:0007669"/>
    <property type="project" value="UniProtKB-UniRule"/>
</dbReference>
<evidence type="ECO:0000256" key="1">
    <source>
        <dbReference type="ARBA" id="ARBA00022475"/>
    </source>
</evidence>
<comment type="caution">
    <text evidence="8">The sequence shown here is derived from an EMBL/GenBank/DDBJ whole genome shotgun (WGS) entry which is preliminary data.</text>
</comment>
<dbReference type="Pfam" id="PF14450">
    <property type="entry name" value="FtsA"/>
    <property type="match status" value="1"/>
</dbReference>
<dbReference type="Gene3D" id="3.30.420.40">
    <property type="match status" value="1"/>
</dbReference>
<sequence>MNNTTDVFLSLSIGSSAVVAAISKPKYDADNSIEILGYGTAQSSGVNKGLIINIDDASRSIKEAILKAKEAVHESIGTTVVSISGNYTTGVKGSGAVTIQNGLISESHINQAMQMALSNTTINSDYDLVHVIPISFMVDDIEVDNPIRMNGSRLEVNVYIVTAKRNALINIKSALKVFGIEDISFVLDSYAASLSTLDEQQKKIGAVVINLGSTTTEFVYYKGSSIIYNGFLPVGSKNITSDISITLQTPISFAEKLKIEHGSLIKNYSAFEDGQSRASVSVPRINDEENKEEVALDFIQGIVHARVEETLVLVRNELKRNALLDNIGSGIVLTGGMSEIHGIKELAKRVFEGIPVAISSPKTLPNAFRVSFDEQNKASIVGLIMFGLGINRGYQLDSNKRLLKPIKKEKPIEAIKTNYNQDLNLQSERVENTLLEPLQKKKKSGIFTKLTEWF</sequence>
<dbReference type="CDD" id="cd24048">
    <property type="entry name" value="ASKHA_NBD_FtsA"/>
    <property type="match status" value="1"/>
</dbReference>
<dbReference type="Pfam" id="PF02491">
    <property type="entry name" value="SHS2_FTSA"/>
    <property type="match status" value="1"/>
</dbReference>
<keyword evidence="3 5" id="KW-0472">Membrane</keyword>
<comment type="subunit">
    <text evidence="5">Self-interacts. Interacts with FtsZ.</text>
</comment>
<evidence type="ECO:0000256" key="2">
    <source>
        <dbReference type="ARBA" id="ARBA00022618"/>
    </source>
</evidence>